<dbReference type="InterPro" id="IPR011990">
    <property type="entry name" value="TPR-like_helical_dom_sf"/>
</dbReference>
<dbReference type="RefSeq" id="WP_380639695.1">
    <property type="nucleotide sequence ID" value="NZ_JBHSQO010000035.1"/>
</dbReference>
<evidence type="ECO:0000313" key="1">
    <source>
        <dbReference type="EMBL" id="MFC6092942.1"/>
    </source>
</evidence>
<dbReference type="Proteomes" id="UP001596220">
    <property type="component" value="Unassembled WGS sequence"/>
</dbReference>
<keyword evidence="2" id="KW-1185">Reference proteome</keyword>
<organism evidence="1 2">
    <name type="scientific">Saccharothrix lopnurensis</name>
    <dbReference type="NCBI Taxonomy" id="1670621"/>
    <lineage>
        <taxon>Bacteria</taxon>
        <taxon>Bacillati</taxon>
        <taxon>Actinomycetota</taxon>
        <taxon>Actinomycetes</taxon>
        <taxon>Pseudonocardiales</taxon>
        <taxon>Pseudonocardiaceae</taxon>
        <taxon>Saccharothrix</taxon>
    </lineage>
</organism>
<proteinExistence type="predicted"/>
<protein>
    <submittedName>
        <fullName evidence="1">Uncharacterized protein</fullName>
    </submittedName>
</protein>
<dbReference type="Gene3D" id="1.25.40.10">
    <property type="entry name" value="Tetratricopeptide repeat domain"/>
    <property type="match status" value="1"/>
</dbReference>
<evidence type="ECO:0000313" key="2">
    <source>
        <dbReference type="Proteomes" id="UP001596220"/>
    </source>
</evidence>
<accession>A0ABW1PDM3</accession>
<comment type="caution">
    <text evidence="1">The sequence shown here is derived from an EMBL/GenBank/DDBJ whole genome shotgun (WGS) entry which is preliminary data.</text>
</comment>
<gene>
    <name evidence="1" type="ORF">ACFP3R_27025</name>
</gene>
<name>A0ABW1PDM3_9PSEU</name>
<reference evidence="2" key="1">
    <citation type="journal article" date="2019" name="Int. J. Syst. Evol. Microbiol.">
        <title>The Global Catalogue of Microorganisms (GCM) 10K type strain sequencing project: providing services to taxonomists for standard genome sequencing and annotation.</title>
        <authorList>
            <consortium name="The Broad Institute Genomics Platform"/>
            <consortium name="The Broad Institute Genome Sequencing Center for Infectious Disease"/>
            <person name="Wu L."/>
            <person name="Ma J."/>
        </authorList>
    </citation>
    <scope>NUCLEOTIDE SEQUENCE [LARGE SCALE GENOMIC DNA]</scope>
    <source>
        <strain evidence="2">CGMCC 4.7246</strain>
    </source>
</reference>
<dbReference type="EMBL" id="JBHSQO010000035">
    <property type="protein sequence ID" value="MFC6092942.1"/>
    <property type="molecule type" value="Genomic_DNA"/>
</dbReference>
<sequence>MRLVVAHGDRLREARVLARLGILARRRRDHDAARHRWVRAMNPYAALGHEDVVRGIRKRLVGLRRRRR</sequence>